<dbReference type="EMBL" id="JAEPES010000002">
    <property type="protein sequence ID" value="MBK4347386.1"/>
    <property type="molecule type" value="Genomic_DNA"/>
</dbReference>
<name>A0A934W301_9MICO</name>
<evidence type="ECO:0000256" key="1">
    <source>
        <dbReference type="SAM" id="MobiDB-lite"/>
    </source>
</evidence>
<keyword evidence="3" id="KW-1185">Reference proteome</keyword>
<protein>
    <recommendedName>
        <fullName evidence="4">Di-and tripeptidase</fullName>
    </recommendedName>
</protein>
<dbReference type="RefSeq" id="WP_200555741.1">
    <property type="nucleotide sequence ID" value="NZ_JAEPES010000002.1"/>
</dbReference>
<dbReference type="Proteomes" id="UP000636458">
    <property type="component" value="Unassembled WGS sequence"/>
</dbReference>
<evidence type="ECO:0000313" key="3">
    <source>
        <dbReference type="Proteomes" id="UP000636458"/>
    </source>
</evidence>
<comment type="caution">
    <text evidence="2">The sequence shown here is derived from an EMBL/GenBank/DDBJ whole genome shotgun (WGS) entry which is preliminary data.</text>
</comment>
<proteinExistence type="predicted"/>
<reference evidence="2" key="1">
    <citation type="submission" date="2021-01" db="EMBL/GenBank/DDBJ databases">
        <title>Lacisediminihabitans sp. nov. strain G11-30, isolated from Antarctic Soil.</title>
        <authorList>
            <person name="Li J."/>
        </authorList>
    </citation>
    <scope>NUCLEOTIDE SEQUENCE</scope>
    <source>
        <strain evidence="2">G11-30</strain>
    </source>
</reference>
<dbReference type="AlphaFoldDB" id="A0A934W301"/>
<accession>A0A934W301</accession>
<feature type="region of interest" description="Disordered" evidence="1">
    <location>
        <begin position="250"/>
        <end position="293"/>
    </location>
</feature>
<evidence type="ECO:0000313" key="2">
    <source>
        <dbReference type="EMBL" id="MBK4347386.1"/>
    </source>
</evidence>
<gene>
    <name evidence="2" type="ORF">IV501_07050</name>
</gene>
<organism evidence="2 3">
    <name type="scientific">Lacisediminihabitans changchengi</name>
    <dbReference type="NCBI Taxonomy" id="2787634"/>
    <lineage>
        <taxon>Bacteria</taxon>
        <taxon>Bacillati</taxon>
        <taxon>Actinomycetota</taxon>
        <taxon>Actinomycetes</taxon>
        <taxon>Micrococcales</taxon>
        <taxon>Microbacteriaceae</taxon>
        <taxon>Lacisediminihabitans</taxon>
    </lineage>
</organism>
<evidence type="ECO:0008006" key="4">
    <source>
        <dbReference type="Google" id="ProtNLM"/>
    </source>
</evidence>
<sequence length="293" mass="30524">MTIVPGGPQVERGVERLLSVQRPVVLAHIRSIRQRHPGATPAQVISILEKRYLTAVTTGGAAVGAAAALPAVGTGVSIALSAAETAGFLETSALFAQSVTEVHGIAVDDPERARTLVMAMMLGTAGSDLVKQFADQALGGGKTRPKFWGEVVTKSLPQAAFGQIADRVRRAFVRRFAVTQGATVIGRAIPFGIGAVIGGTGNHLLGRKVVTSARTAFGPAPQVFPVILDPVVRDPSVPTVAERARRGIDGGRRAIASGSRSVASRAQRALPGRWVESAEQHDEGESTPPPVHP</sequence>